<evidence type="ECO:0000256" key="1">
    <source>
        <dbReference type="ARBA" id="ARBA00004138"/>
    </source>
</evidence>
<organism evidence="9 11">
    <name type="scientific">Didymodactylos carnosus</name>
    <dbReference type="NCBI Taxonomy" id="1234261"/>
    <lineage>
        <taxon>Eukaryota</taxon>
        <taxon>Metazoa</taxon>
        <taxon>Spiralia</taxon>
        <taxon>Gnathifera</taxon>
        <taxon>Rotifera</taxon>
        <taxon>Eurotatoria</taxon>
        <taxon>Bdelloidea</taxon>
        <taxon>Philodinida</taxon>
        <taxon>Philodinidae</taxon>
        <taxon>Didymodactylos</taxon>
    </lineage>
</organism>
<dbReference type="Pfam" id="PF13868">
    <property type="entry name" value="TPH"/>
    <property type="match status" value="1"/>
</dbReference>
<evidence type="ECO:0000256" key="4">
    <source>
        <dbReference type="ARBA" id="ARBA00023273"/>
    </source>
</evidence>
<evidence type="ECO:0000313" key="9">
    <source>
        <dbReference type="EMBL" id="CAF1104134.1"/>
    </source>
</evidence>
<keyword evidence="2 7" id="KW-0175">Coiled coil</keyword>
<dbReference type="AlphaFoldDB" id="A0A814PC57"/>
<evidence type="ECO:0000313" key="11">
    <source>
        <dbReference type="Proteomes" id="UP000663829"/>
    </source>
</evidence>
<keyword evidence="4" id="KW-0966">Cell projection</keyword>
<evidence type="ECO:0000256" key="5">
    <source>
        <dbReference type="ARBA" id="ARBA00033747"/>
    </source>
</evidence>
<evidence type="ECO:0000259" key="8">
    <source>
        <dbReference type="Pfam" id="PF13868"/>
    </source>
</evidence>
<dbReference type="OrthoDB" id="75950at2759"/>
<dbReference type="Proteomes" id="UP000663829">
    <property type="component" value="Unassembled WGS sequence"/>
</dbReference>
<dbReference type="InterPro" id="IPR043596">
    <property type="entry name" value="CFAP53/TCHP"/>
</dbReference>
<evidence type="ECO:0000256" key="3">
    <source>
        <dbReference type="ARBA" id="ARBA00023069"/>
    </source>
</evidence>
<reference evidence="9" key="1">
    <citation type="submission" date="2021-02" db="EMBL/GenBank/DDBJ databases">
        <authorList>
            <person name="Nowell W R."/>
        </authorList>
    </citation>
    <scope>NUCLEOTIDE SEQUENCE</scope>
</reference>
<dbReference type="InterPro" id="IPR043597">
    <property type="entry name" value="TPH_dom"/>
</dbReference>
<accession>A0A814PC57</accession>
<gene>
    <name evidence="9" type="ORF">GPM918_LOCUS18899</name>
    <name evidence="10" type="ORF">SRO942_LOCUS18896</name>
</gene>
<feature type="domain" description="Trichohyalin-plectin-homology" evidence="8">
    <location>
        <begin position="158"/>
        <end position="488"/>
    </location>
</feature>
<dbReference type="EMBL" id="CAJNOQ010005586">
    <property type="protein sequence ID" value="CAF1104134.1"/>
    <property type="molecule type" value="Genomic_DNA"/>
</dbReference>
<dbReference type="PANTHER" id="PTHR31183:SF1">
    <property type="entry name" value="CILIA- AND FLAGELLA-ASSOCIATED PROTEIN 53"/>
    <property type="match status" value="1"/>
</dbReference>
<dbReference type="Proteomes" id="UP000681722">
    <property type="component" value="Unassembled WGS sequence"/>
</dbReference>
<evidence type="ECO:0000313" key="10">
    <source>
        <dbReference type="EMBL" id="CAF3868855.1"/>
    </source>
</evidence>
<keyword evidence="3" id="KW-0969">Cilium</keyword>
<comment type="caution">
    <text evidence="9">The sequence shown here is derived from an EMBL/GenBank/DDBJ whole genome shotgun (WGS) entry which is preliminary data.</text>
</comment>
<evidence type="ECO:0000256" key="2">
    <source>
        <dbReference type="ARBA" id="ARBA00023054"/>
    </source>
</evidence>
<comment type="subcellular location">
    <subcellularLocation>
        <location evidence="1">Cell projection</location>
        <location evidence="1">Cilium</location>
    </subcellularLocation>
</comment>
<comment type="similarity">
    <text evidence="5">Belongs to the CFAP53 family.</text>
</comment>
<proteinExistence type="inferred from homology"/>
<feature type="coiled-coil region" evidence="7">
    <location>
        <begin position="91"/>
        <end position="151"/>
    </location>
</feature>
<name>A0A814PC57_9BILA</name>
<dbReference type="EMBL" id="CAJOBC010005586">
    <property type="protein sequence ID" value="CAF3868855.1"/>
    <property type="molecule type" value="Genomic_DNA"/>
</dbReference>
<evidence type="ECO:0000256" key="6">
    <source>
        <dbReference type="ARBA" id="ARBA00033773"/>
    </source>
</evidence>
<dbReference type="GO" id="GO:0005929">
    <property type="term" value="C:cilium"/>
    <property type="evidence" value="ECO:0007669"/>
    <property type="project" value="UniProtKB-SubCell"/>
</dbReference>
<feature type="coiled-coil region" evidence="7">
    <location>
        <begin position="231"/>
        <end position="315"/>
    </location>
</feature>
<protein>
    <recommendedName>
        <fullName evidence="6">Cilia- and flagella-associated protein 53</fullName>
    </recommendedName>
</protein>
<evidence type="ECO:0000256" key="7">
    <source>
        <dbReference type="SAM" id="Coils"/>
    </source>
</evidence>
<dbReference type="PANTHER" id="PTHR31183">
    <property type="entry name" value="TRICHOPLEIN KERATIN FILAMENT-BINDING PROTEIN FAMILY MEMBER"/>
    <property type="match status" value="1"/>
</dbReference>
<keyword evidence="11" id="KW-1185">Reference proteome</keyword>
<sequence length="552" mass="66535">MATAIHYAFPRIRDIPGPQPGQFGLLERPYRPNKNIVTQNRENENIRLTLDKQNRSAKRELNKIEFEQLSSGKAFHAEVRREVQRRLNGVSHQLEERRERLRELLSCEEAQYMQEAAASKETLPQRISKMRQKAKKIREEKENEHQRIVQEKLDQRFRRDCAELRELQSKGLNNELGNEHLWQMKEKIDRQKDKKAEDDFFTQLWYKDIATKKNREERDEEQARFKSQSMSNILQQQLKAAEAEKNEMKAKRKEHSEAAWTLYRQQKEEKITEHQEKMRKQEEQRKVLDAVMRTKQKVQERKAKEELALEQKLIEETNQVAKSDEDQKLKRMSELREEGQRYREYLEQRKLDEKMKEIELEKVLHQELEKQHAKRLESIKVERGKRELLLKQVIEGRQQQLTEKIRRKAEEKDDFNWEKENMKNVVEQVKQEEAERLTKNRMKQITYRQNLLGQLDYGKRRQEEEVHENQREYMECMQAEVAYQEKLTYELEHAGISHQHPVRKWYSAKTGTAYRPDKPSMDNRSKDDLCYPSKPVELVLPTKLLPVPIVYH</sequence>